<dbReference type="Pfam" id="PF00282">
    <property type="entry name" value="Pyridoxal_deC"/>
    <property type="match status" value="1"/>
</dbReference>
<sequence length="1013" mass="113124">MTNKRVYASCLNDDLHKAIGAWFLGPQAENFELLKSLFSYAADTQARARHDYHPEDGAFITTEMQGSVVFKETVDKLKNEYWSVAKLLSDYSIPFWSSRYAGHMTFDTSMPAILGSLATTLFNPNNVAFEASPITTLLELDVGRDLCEMLGYQDTDDITSWGHIACDGTVANLESIWYARNLKYYPLSLRDAMKPGNELNFIANTFKVHKCAEPDRLTLLTDLDAWELLNLRVQDILDIPDRLYKEYGITAQYLENIMEQYIVQTRGKQAVEEEWGIKSPQYLISNTKHYSWPKGAAIAGLGSENMVDVPVDFNARVDMNKLRQAVETRIANKVAIFAVVAIIGSTEEGAVDPLDEILAMRQDFQARGVSFVVHADAAWGGYFASMIRDKPVTPPGPGQGPLPLPSPGQGEQEPDRNFVPTVTLRDSTVRQFHALAMTDSITIDPHKAGYIPYPAGGLCYRDGRMRYLLTWTAPYIRQADDGESIGIYGVEGSKPGAPAVGTYLHHRVVGLHKEGHGGLLGEVSFTCRRISAQWAAMATNADTFTVVPFNPLARESEGPEAVDEEKEFIRKHILGRSNEEIVLDPNPKVMTELCSLGSDLNINAFACNFKIGGKLNTDVEEANYLNNLIFQRLSVTLVNEKPADTPMFLSATTFALKDYGTCATNYKKRLGLETESGQDLFVLRNVVMSPFQTAGDFVQELANIFRQTVVEELDHVVARNTITPRKHSFIIQGTDKMYLVYRPQFYNANGRSQVILSVDVDVESFARYRGVKVQNPDETYVLSTQENVDMSTICQNGASFVATIVGKELELTNVKISNVRVVKNRSLNSRWRDDKYPADFTPFYLYGTRAEQHVAHMLLKAPNAQMTADGIELALDGALTEAQLAQGVLLRVAWPEAAAQPDAANLQQYDTSLRFFRAGETLNVRVYADPNAADAHGPRLASVMDSGETPLATGTMRLKDGVRVEWDGLNQQDFVERETHRTTGTTSRAMHPRTRMEWRNLVDKRLGPRELRF</sequence>
<accession>M2RS34</accession>
<dbReference type="GO" id="GO:0030170">
    <property type="term" value="F:pyridoxal phosphate binding"/>
    <property type="evidence" value="ECO:0007669"/>
    <property type="project" value="InterPro"/>
</dbReference>
<evidence type="ECO:0000256" key="1">
    <source>
        <dbReference type="ARBA" id="ARBA00001933"/>
    </source>
</evidence>
<dbReference type="HOGENOM" id="CLU_005446_1_0_1"/>
<reference evidence="6 7" key="1">
    <citation type="journal article" date="2012" name="Proc. Natl. Acad. Sci. U.S.A.">
        <title>Comparative genomics of Ceriporiopsis subvermispora and Phanerochaete chrysosporium provide insight into selective ligninolysis.</title>
        <authorList>
            <person name="Fernandez-Fueyo E."/>
            <person name="Ruiz-Duenas F.J."/>
            <person name="Ferreira P."/>
            <person name="Floudas D."/>
            <person name="Hibbett D.S."/>
            <person name="Canessa P."/>
            <person name="Larrondo L.F."/>
            <person name="James T.Y."/>
            <person name="Seelenfreund D."/>
            <person name="Lobos S."/>
            <person name="Polanco R."/>
            <person name="Tello M."/>
            <person name="Honda Y."/>
            <person name="Watanabe T."/>
            <person name="Watanabe T."/>
            <person name="Ryu J.S."/>
            <person name="Kubicek C.P."/>
            <person name="Schmoll M."/>
            <person name="Gaskell J."/>
            <person name="Hammel K.E."/>
            <person name="St John F.J."/>
            <person name="Vanden Wymelenberg A."/>
            <person name="Sabat G."/>
            <person name="Splinter BonDurant S."/>
            <person name="Syed K."/>
            <person name="Yadav J.S."/>
            <person name="Doddapaneni H."/>
            <person name="Subramanian V."/>
            <person name="Lavin J.L."/>
            <person name="Oguiza J.A."/>
            <person name="Perez G."/>
            <person name="Pisabarro A.G."/>
            <person name="Ramirez L."/>
            <person name="Santoyo F."/>
            <person name="Master E."/>
            <person name="Coutinho P.M."/>
            <person name="Henrissat B."/>
            <person name="Lombard V."/>
            <person name="Magnuson J.K."/>
            <person name="Kuees U."/>
            <person name="Hori C."/>
            <person name="Igarashi K."/>
            <person name="Samejima M."/>
            <person name="Held B.W."/>
            <person name="Barry K.W."/>
            <person name="LaButti K.M."/>
            <person name="Lapidus A."/>
            <person name="Lindquist E.A."/>
            <person name="Lucas S.M."/>
            <person name="Riley R."/>
            <person name="Salamov A.A."/>
            <person name="Hoffmeister D."/>
            <person name="Schwenk D."/>
            <person name="Hadar Y."/>
            <person name="Yarden O."/>
            <person name="de Vries R.P."/>
            <person name="Wiebenga A."/>
            <person name="Stenlid J."/>
            <person name="Eastwood D."/>
            <person name="Grigoriev I.V."/>
            <person name="Berka R.M."/>
            <person name="Blanchette R.A."/>
            <person name="Kersten P."/>
            <person name="Martinez A.T."/>
            <person name="Vicuna R."/>
            <person name="Cullen D."/>
        </authorList>
    </citation>
    <scope>NUCLEOTIDE SEQUENCE [LARGE SCALE GENOMIC DNA]</scope>
    <source>
        <strain evidence="6 7">B</strain>
    </source>
</reference>
<dbReference type="SUPFAM" id="SSF53383">
    <property type="entry name" value="PLP-dependent transferases"/>
    <property type="match status" value="1"/>
</dbReference>
<feature type="compositionally biased region" description="Pro residues" evidence="4">
    <location>
        <begin position="392"/>
        <end position="406"/>
    </location>
</feature>
<dbReference type="InterPro" id="IPR049373">
    <property type="entry name" value="TyrDC_C"/>
</dbReference>
<keyword evidence="3" id="KW-0456">Lyase</keyword>
<dbReference type="EMBL" id="KB445791">
    <property type="protein sequence ID" value="EMD41726.1"/>
    <property type="molecule type" value="Genomic_DNA"/>
</dbReference>
<dbReference type="InterPro" id="IPR050477">
    <property type="entry name" value="GrpII_AminoAcid_Decarb"/>
</dbReference>
<dbReference type="GO" id="GO:0019752">
    <property type="term" value="P:carboxylic acid metabolic process"/>
    <property type="evidence" value="ECO:0007669"/>
    <property type="project" value="InterPro"/>
</dbReference>
<dbReference type="Pfam" id="PF21391">
    <property type="entry name" value="tyr_de_CO2_C"/>
    <property type="match status" value="1"/>
</dbReference>
<keyword evidence="7" id="KW-1185">Reference proteome</keyword>
<dbReference type="InterPro" id="IPR002129">
    <property type="entry name" value="PyrdxlP-dep_de-COase"/>
</dbReference>
<keyword evidence="2" id="KW-0663">Pyridoxal phosphate</keyword>
<name>M2RS34_CERS8</name>
<organism evidence="6 7">
    <name type="scientific">Ceriporiopsis subvermispora (strain B)</name>
    <name type="common">White-rot fungus</name>
    <name type="synonym">Gelatoporia subvermispora</name>
    <dbReference type="NCBI Taxonomy" id="914234"/>
    <lineage>
        <taxon>Eukaryota</taxon>
        <taxon>Fungi</taxon>
        <taxon>Dikarya</taxon>
        <taxon>Basidiomycota</taxon>
        <taxon>Agaricomycotina</taxon>
        <taxon>Agaricomycetes</taxon>
        <taxon>Polyporales</taxon>
        <taxon>Gelatoporiaceae</taxon>
        <taxon>Gelatoporia</taxon>
    </lineage>
</organism>
<evidence type="ECO:0000313" key="6">
    <source>
        <dbReference type="EMBL" id="EMD41726.1"/>
    </source>
</evidence>
<evidence type="ECO:0000256" key="4">
    <source>
        <dbReference type="SAM" id="MobiDB-lite"/>
    </source>
</evidence>
<evidence type="ECO:0000313" key="7">
    <source>
        <dbReference type="Proteomes" id="UP000016930"/>
    </source>
</evidence>
<evidence type="ECO:0000256" key="2">
    <source>
        <dbReference type="ARBA" id="ARBA00022898"/>
    </source>
</evidence>
<evidence type="ECO:0000256" key="3">
    <source>
        <dbReference type="ARBA" id="ARBA00023239"/>
    </source>
</evidence>
<dbReference type="GO" id="GO:0016830">
    <property type="term" value="F:carbon-carbon lyase activity"/>
    <property type="evidence" value="ECO:0007669"/>
    <property type="project" value="InterPro"/>
</dbReference>
<comment type="cofactor">
    <cofactor evidence="1">
        <name>pyridoxal 5'-phosphate</name>
        <dbReference type="ChEBI" id="CHEBI:597326"/>
    </cofactor>
</comment>
<dbReference type="PANTHER" id="PTHR42735:SF4">
    <property type="entry name" value="PYRIDOXAL PHOSPHATE-DEPENDENT DECARBOXYLASE FAMILY PROTEIN"/>
    <property type="match status" value="1"/>
</dbReference>
<evidence type="ECO:0000259" key="5">
    <source>
        <dbReference type="Pfam" id="PF21391"/>
    </source>
</evidence>
<dbReference type="STRING" id="914234.M2RS34"/>
<gene>
    <name evidence="6" type="ORF">CERSUDRAFT_102127</name>
</gene>
<feature type="region of interest" description="Disordered" evidence="4">
    <location>
        <begin position="390"/>
        <end position="415"/>
    </location>
</feature>
<dbReference type="AlphaFoldDB" id="M2RS34"/>
<dbReference type="Proteomes" id="UP000016930">
    <property type="component" value="Unassembled WGS sequence"/>
</dbReference>
<feature type="domain" description="L-tyrosine decarboxylase C-terminal" evidence="5">
    <location>
        <begin position="609"/>
        <end position="713"/>
    </location>
</feature>
<dbReference type="OrthoDB" id="2161780at2759"/>
<protein>
    <recommendedName>
        <fullName evidence="5">L-tyrosine decarboxylase C-terminal domain-containing protein</fullName>
    </recommendedName>
</protein>
<dbReference type="PANTHER" id="PTHR42735">
    <property type="match status" value="1"/>
</dbReference>
<proteinExistence type="predicted"/>
<dbReference type="InterPro" id="IPR015421">
    <property type="entry name" value="PyrdxlP-dep_Trfase_major"/>
</dbReference>
<dbReference type="Gene3D" id="3.40.640.10">
    <property type="entry name" value="Type I PLP-dependent aspartate aminotransferase-like (Major domain)"/>
    <property type="match status" value="1"/>
</dbReference>
<dbReference type="InterPro" id="IPR015424">
    <property type="entry name" value="PyrdxlP-dep_Trfase"/>
</dbReference>